<dbReference type="Pfam" id="PF07690">
    <property type="entry name" value="MFS_1"/>
    <property type="match status" value="1"/>
</dbReference>
<keyword evidence="3" id="KW-0472">Membrane</keyword>
<evidence type="ECO:0000313" key="6">
    <source>
        <dbReference type="Proteomes" id="UP000193498"/>
    </source>
</evidence>
<feature type="transmembrane region" description="Helical" evidence="3">
    <location>
        <begin position="270"/>
        <end position="290"/>
    </location>
</feature>
<comment type="similarity">
    <text evidence="2">Belongs to the major facilitator superfamily. Monocarboxylate porter (TC 2.A.1.13) family.</text>
</comment>
<dbReference type="PANTHER" id="PTHR11360">
    <property type="entry name" value="MONOCARBOXYLATE TRANSPORTER"/>
    <property type="match status" value="1"/>
</dbReference>
<dbReference type="PANTHER" id="PTHR11360:SF284">
    <property type="entry name" value="EG:103B4.3 PROTEIN-RELATED"/>
    <property type="match status" value="1"/>
</dbReference>
<dbReference type="InterPro" id="IPR036259">
    <property type="entry name" value="MFS_trans_sf"/>
</dbReference>
<dbReference type="EMBL" id="MCFE01000122">
    <property type="protein sequence ID" value="ORX98003.1"/>
    <property type="molecule type" value="Genomic_DNA"/>
</dbReference>
<feature type="transmembrane region" description="Helical" evidence="3">
    <location>
        <begin position="33"/>
        <end position="55"/>
    </location>
</feature>
<dbReference type="OrthoDB" id="6499973at2759"/>
<dbReference type="PROSITE" id="PS50850">
    <property type="entry name" value="MFS"/>
    <property type="match status" value="1"/>
</dbReference>
<dbReference type="Gene3D" id="1.20.1250.20">
    <property type="entry name" value="MFS general substrate transporter like domains"/>
    <property type="match status" value="2"/>
</dbReference>
<keyword evidence="3" id="KW-1133">Transmembrane helix</keyword>
<evidence type="ECO:0000259" key="4">
    <source>
        <dbReference type="PROSITE" id="PS50850"/>
    </source>
</evidence>
<dbReference type="GO" id="GO:0016020">
    <property type="term" value="C:membrane"/>
    <property type="evidence" value="ECO:0007669"/>
    <property type="project" value="UniProtKB-SubCell"/>
</dbReference>
<dbReference type="Proteomes" id="UP000193498">
    <property type="component" value="Unassembled WGS sequence"/>
</dbReference>
<feature type="transmembrane region" description="Helical" evidence="3">
    <location>
        <begin position="302"/>
        <end position="321"/>
    </location>
</feature>
<evidence type="ECO:0000256" key="3">
    <source>
        <dbReference type="SAM" id="Phobius"/>
    </source>
</evidence>
<feature type="domain" description="Major facilitator superfamily (MFS) profile" evidence="4">
    <location>
        <begin position="33"/>
        <end position="419"/>
    </location>
</feature>
<dbReference type="GO" id="GO:0022857">
    <property type="term" value="F:transmembrane transporter activity"/>
    <property type="evidence" value="ECO:0007669"/>
    <property type="project" value="InterPro"/>
</dbReference>
<feature type="transmembrane region" description="Helical" evidence="3">
    <location>
        <begin position="235"/>
        <end position="258"/>
    </location>
</feature>
<gene>
    <name evidence="5" type="ORF">K493DRAFT_215037</name>
</gene>
<feature type="transmembrane region" description="Helical" evidence="3">
    <location>
        <begin position="105"/>
        <end position="124"/>
    </location>
</feature>
<feature type="transmembrane region" description="Helical" evidence="3">
    <location>
        <begin position="75"/>
        <end position="93"/>
    </location>
</feature>
<comment type="subcellular location">
    <subcellularLocation>
        <location evidence="1">Membrane</location>
        <topology evidence="1">Multi-pass membrane protein</topology>
    </subcellularLocation>
</comment>
<feature type="transmembrane region" description="Helical" evidence="3">
    <location>
        <begin position="130"/>
        <end position="150"/>
    </location>
</feature>
<dbReference type="SUPFAM" id="SSF103473">
    <property type="entry name" value="MFS general substrate transporter"/>
    <property type="match status" value="1"/>
</dbReference>
<name>A0A1Y1YJG6_9FUNG</name>
<dbReference type="InterPro" id="IPR050327">
    <property type="entry name" value="Proton-linked_MCT"/>
</dbReference>
<dbReference type="InterPro" id="IPR020846">
    <property type="entry name" value="MFS_dom"/>
</dbReference>
<organism evidence="5 6">
    <name type="scientific">Basidiobolus meristosporus CBS 931.73</name>
    <dbReference type="NCBI Taxonomy" id="1314790"/>
    <lineage>
        <taxon>Eukaryota</taxon>
        <taxon>Fungi</taxon>
        <taxon>Fungi incertae sedis</taxon>
        <taxon>Zoopagomycota</taxon>
        <taxon>Entomophthoromycotina</taxon>
        <taxon>Basidiobolomycetes</taxon>
        <taxon>Basidiobolales</taxon>
        <taxon>Basidiobolaceae</taxon>
        <taxon>Basidiobolus</taxon>
    </lineage>
</organism>
<comment type="caution">
    <text evidence="5">The sequence shown here is derived from an EMBL/GenBank/DDBJ whole genome shotgun (WGS) entry which is preliminary data.</text>
</comment>
<accession>A0A1Y1YJG6</accession>
<dbReference type="InterPro" id="IPR011701">
    <property type="entry name" value="MFS"/>
</dbReference>
<feature type="transmembrane region" description="Helical" evidence="3">
    <location>
        <begin position="327"/>
        <end position="352"/>
    </location>
</feature>
<proteinExistence type="inferred from homology"/>
<dbReference type="AlphaFoldDB" id="A0A1Y1YJG6"/>
<dbReference type="InParanoid" id="A0A1Y1YJG6"/>
<evidence type="ECO:0000256" key="1">
    <source>
        <dbReference type="ARBA" id="ARBA00004141"/>
    </source>
</evidence>
<evidence type="ECO:0000256" key="2">
    <source>
        <dbReference type="ARBA" id="ARBA00006727"/>
    </source>
</evidence>
<protein>
    <submittedName>
        <fullName evidence="5">MFS general substrate transporter</fullName>
    </submittedName>
</protein>
<feature type="transmembrane region" description="Helical" evidence="3">
    <location>
        <begin position="162"/>
        <end position="182"/>
    </location>
</feature>
<reference evidence="5 6" key="1">
    <citation type="submission" date="2016-07" db="EMBL/GenBank/DDBJ databases">
        <title>Pervasive Adenine N6-methylation of Active Genes in Fungi.</title>
        <authorList>
            <consortium name="DOE Joint Genome Institute"/>
            <person name="Mondo S.J."/>
            <person name="Dannebaum R.O."/>
            <person name="Kuo R.C."/>
            <person name="Labutti K."/>
            <person name="Haridas S."/>
            <person name="Kuo A."/>
            <person name="Salamov A."/>
            <person name="Ahrendt S.R."/>
            <person name="Lipzen A."/>
            <person name="Sullivan W."/>
            <person name="Andreopoulos W.B."/>
            <person name="Clum A."/>
            <person name="Lindquist E."/>
            <person name="Daum C."/>
            <person name="Ramamoorthy G.K."/>
            <person name="Gryganskyi A."/>
            <person name="Culley D."/>
            <person name="Magnuson J.K."/>
            <person name="James T.Y."/>
            <person name="O'Malley M.A."/>
            <person name="Stajich J.E."/>
            <person name="Spatafora J.W."/>
            <person name="Visel A."/>
            <person name="Grigoriev I.V."/>
        </authorList>
    </citation>
    <scope>NUCLEOTIDE SEQUENCE [LARGE SCALE GENOMIC DNA]</scope>
    <source>
        <strain evidence="5 6">CBS 931.73</strain>
    </source>
</reference>
<keyword evidence="6" id="KW-1185">Reference proteome</keyword>
<keyword evidence="3" id="KW-0812">Transmembrane</keyword>
<feature type="transmembrane region" description="Helical" evidence="3">
    <location>
        <begin position="194"/>
        <end position="214"/>
    </location>
</feature>
<feature type="transmembrane region" description="Helical" evidence="3">
    <location>
        <begin position="396"/>
        <end position="417"/>
    </location>
</feature>
<evidence type="ECO:0000313" key="5">
    <source>
        <dbReference type="EMBL" id="ORX98003.1"/>
    </source>
</evidence>
<feature type="transmembrane region" description="Helical" evidence="3">
    <location>
        <begin position="364"/>
        <end position="384"/>
    </location>
</feature>
<sequence length="425" mass="45200">MPEPPLDVGKTEGEKVAAFRESTEAANPPDGGFGWFVLLGSFLIHFSALGTQYTYGIYQEYYFTILFQGQVKASTLSLIGTLSTSIMSVLGIFTGKLTDRYGYRTIEFIGSVFVTGGLVAASFSREVWQLYLTQGVLCGVGTSFCFYPAVSIPAQWFSKRRGLATGIAVAGTGIGGLVLSPLTRKLIDSAGIRWTLRIMGIGAFVVLLVGCALLRTRVTPGARGELNKSTLFKDLNFQLMFASGTILGLGYMVPLFYIPSYAVDQGLSTSQGALLVGIVNATSAAGRIVLGSVADKVGRVNMLFVCIAISSLDILLFWNFARQFAAIAGFVILYGFFAGGYISLIPVVTADLFGVQGIATTTGLVYASSGIGYLIGIPVAGVILDSTGPRRAYTGVIIFAGATMFVGALLLLTMGMYRRRRALQG</sequence>
<dbReference type="CDD" id="cd17352">
    <property type="entry name" value="MFS_MCT_SLC16"/>
    <property type="match status" value="1"/>
</dbReference>